<dbReference type="KEGG" id="hdf:AArcSl_0014"/>
<proteinExistence type="predicted"/>
<keyword evidence="1" id="KW-0378">Hydrolase</keyword>
<dbReference type="OrthoDB" id="115795at2157"/>
<sequence length="152" mass="16922">MAITDKIYVKNHRQLASQLETNLPKGAFAGATLDLLFTGDGLADLDEATRERVLDFAEDFLDCDCDNNPYCGCPERKFIRYLLELRAQGMGPDAIVDTMTAEYMVYAYPGDVLSFLDSAVRRLEAVESLAAVEGNDEMERTAREARQALTRA</sequence>
<evidence type="ECO:0000313" key="1">
    <source>
        <dbReference type="EMBL" id="AUX07672.1"/>
    </source>
</evidence>
<dbReference type="EMBL" id="CP025066">
    <property type="protein sequence ID" value="AUX07672.1"/>
    <property type="molecule type" value="Genomic_DNA"/>
</dbReference>
<gene>
    <name evidence="1" type="ORF">AArcSl_0014</name>
</gene>
<keyword evidence="1" id="KW-0547">Nucleotide-binding</keyword>
<keyword evidence="1" id="KW-0347">Helicase</keyword>
<dbReference type="GO" id="GO:0004386">
    <property type="term" value="F:helicase activity"/>
    <property type="evidence" value="ECO:0007669"/>
    <property type="project" value="UniProtKB-KW"/>
</dbReference>
<evidence type="ECO:0000313" key="2">
    <source>
        <dbReference type="Proteomes" id="UP000263012"/>
    </source>
</evidence>
<accession>A0A343TF00</accession>
<dbReference type="InterPro" id="IPR043852">
    <property type="entry name" value="DUF5814"/>
</dbReference>
<dbReference type="RefSeq" id="WP_119813528.1">
    <property type="nucleotide sequence ID" value="NZ_CP025066.1"/>
</dbReference>
<keyword evidence="1" id="KW-0067">ATP-binding</keyword>
<keyword evidence="2" id="KW-1185">Reference proteome</keyword>
<dbReference type="AlphaFoldDB" id="A0A343TF00"/>
<dbReference type="GeneID" id="37876351"/>
<reference evidence="2" key="1">
    <citation type="submission" date="2017-11" db="EMBL/GenBank/DDBJ databases">
        <title>Phenotypic and genomic properties of facultatively anaerobic sulfur-reducing natronoarchaea from hypersaline soda lakes.</title>
        <authorList>
            <person name="Sorokin D.Y."/>
            <person name="Kublanov I.V."/>
            <person name="Roman P."/>
            <person name="Sinninghe Damste J.S."/>
            <person name="Golyshin P.N."/>
            <person name="Rojo D."/>
            <person name="Ciordia S."/>
            <person name="Mena M.D.C."/>
            <person name="Ferrer M."/>
            <person name="Messina E."/>
            <person name="Smedile F."/>
            <person name="La Spada G."/>
            <person name="La Cono V."/>
            <person name="Yakimov M.M."/>
        </authorList>
    </citation>
    <scope>NUCLEOTIDE SEQUENCE [LARGE SCALE GENOMIC DNA]</scope>
    <source>
        <strain evidence="2">AArc-Sl</strain>
    </source>
</reference>
<dbReference type="Proteomes" id="UP000263012">
    <property type="component" value="Chromosome"/>
</dbReference>
<name>A0A343TF00_9EURY</name>
<protein>
    <submittedName>
        <fullName evidence="1">Helicase</fullName>
    </submittedName>
</protein>
<dbReference type="Pfam" id="PF19131">
    <property type="entry name" value="DUF5814"/>
    <property type="match status" value="1"/>
</dbReference>
<organism evidence="1 2">
    <name type="scientific">Halalkaliarchaeum desulfuricum</name>
    <dbReference type="NCBI Taxonomy" id="2055893"/>
    <lineage>
        <taxon>Archaea</taxon>
        <taxon>Methanobacteriati</taxon>
        <taxon>Methanobacteriota</taxon>
        <taxon>Stenosarchaea group</taxon>
        <taxon>Halobacteria</taxon>
        <taxon>Halobacteriales</taxon>
        <taxon>Haloferacaceae</taxon>
        <taxon>Halalkaliarchaeum</taxon>
    </lineage>
</organism>